<keyword evidence="3" id="KW-1185">Reference proteome</keyword>
<dbReference type="SMART" id="SM00481">
    <property type="entry name" value="POLIIIAc"/>
    <property type="match status" value="1"/>
</dbReference>
<dbReference type="GO" id="GO:0035312">
    <property type="term" value="F:5'-3' DNA exonuclease activity"/>
    <property type="evidence" value="ECO:0007669"/>
    <property type="project" value="TreeGrafter"/>
</dbReference>
<organism evidence="2 3">
    <name type="scientific">Clostridium acetireducens DSM 10703</name>
    <dbReference type="NCBI Taxonomy" id="1121290"/>
    <lineage>
        <taxon>Bacteria</taxon>
        <taxon>Bacillati</taxon>
        <taxon>Bacillota</taxon>
        <taxon>Clostridia</taxon>
        <taxon>Eubacteriales</taxon>
        <taxon>Clostridiaceae</taxon>
        <taxon>Clostridium</taxon>
    </lineage>
</organism>
<comment type="caution">
    <text evidence="2">The sequence shown here is derived from an EMBL/GenBank/DDBJ whole genome shotgun (WGS) entry which is preliminary data.</text>
</comment>
<dbReference type="CDD" id="cd07438">
    <property type="entry name" value="PHP_HisPPase_AMP"/>
    <property type="match status" value="1"/>
</dbReference>
<dbReference type="InterPro" id="IPR052018">
    <property type="entry name" value="PHP_domain"/>
</dbReference>
<dbReference type="PANTHER" id="PTHR42924:SF3">
    <property type="entry name" value="POLYMERASE_HISTIDINOL PHOSPHATASE N-TERMINAL DOMAIN-CONTAINING PROTEIN"/>
    <property type="match status" value="1"/>
</dbReference>
<keyword evidence="2" id="KW-0808">Transferase</keyword>
<keyword evidence="2" id="KW-0548">Nucleotidyltransferase</keyword>
<evidence type="ECO:0000313" key="3">
    <source>
        <dbReference type="Proteomes" id="UP000175744"/>
    </source>
</evidence>
<dbReference type="Gene3D" id="3.20.20.140">
    <property type="entry name" value="Metal-dependent hydrolases"/>
    <property type="match status" value="1"/>
</dbReference>
<dbReference type="EC" id="2.7.7.7" evidence="2"/>
<dbReference type="RefSeq" id="WP_070110553.1">
    <property type="nucleotide sequence ID" value="NZ_LZFO01000023.1"/>
</dbReference>
<dbReference type="STRING" id="1121290.CLAOCE_15760"/>
<dbReference type="InterPro" id="IPR004013">
    <property type="entry name" value="PHP_dom"/>
</dbReference>
<reference evidence="2 3" key="1">
    <citation type="submission" date="2016-06" db="EMBL/GenBank/DDBJ databases">
        <title>Genome sequence of Clostridium acetireducens DSM 10703.</title>
        <authorList>
            <person name="Poehlein A."/>
            <person name="Fluechter S."/>
            <person name="Duerre P."/>
            <person name="Daniel R."/>
        </authorList>
    </citation>
    <scope>NUCLEOTIDE SEQUENCE [LARGE SCALE GENOMIC DNA]</scope>
    <source>
        <strain evidence="2 3">DSM 10703</strain>
    </source>
</reference>
<gene>
    <name evidence="2" type="primary">polC_3</name>
    <name evidence="2" type="ORF">CLOACE_15760</name>
</gene>
<dbReference type="EMBL" id="LZFO01000023">
    <property type="protein sequence ID" value="OFI05570.1"/>
    <property type="molecule type" value="Genomic_DNA"/>
</dbReference>
<dbReference type="Gene3D" id="1.10.150.650">
    <property type="match status" value="1"/>
</dbReference>
<dbReference type="InterPro" id="IPR003141">
    <property type="entry name" value="Pol/His_phosphatase_N"/>
</dbReference>
<dbReference type="PATRIC" id="fig|1121290.3.peg.1563"/>
<evidence type="ECO:0000313" key="2">
    <source>
        <dbReference type="EMBL" id="OFI05570.1"/>
    </source>
</evidence>
<dbReference type="Pfam" id="PF02811">
    <property type="entry name" value="PHP"/>
    <property type="match status" value="1"/>
</dbReference>
<dbReference type="OrthoDB" id="9791620at2"/>
<dbReference type="InterPro" id="IPR016195">
    <property type="entry name" value="Pol/histidinol_Pase-like"/>
</dbReference>
<evidence type="ECO:0000259" key="1">
    <source>
        <dbReference type="SMART" id="SM00481"/>
    </source>
</evidence>
<feature type="domain" description="Polymerase/histidinol phosphatase N-terminal" evidence="1">
    <location>
        <begin position="5"/>
        <end position="70"/>
    </location>
</feature>
<proteinExistence type="predicted"/>
<protein>
    <submittedName>
        <fullName evidence="2">DNA polymerase III PolC-type</fullName>
        <ecNumber evidence="2">2.7.7.7</ecNumber>
    </submittedName>
</protein>
<accession>A0A1E8EYE3</accession>
<dbReference type="AlphaFoldDB" id="A0A1E8EYE3"/>
<name>A0A1E8EYE3_9CLOT</name>
<sequence>MYKKGDFHIHSNASDGKFSPKDIVHLSLKQNMDIISITDHDTINGINEALEESKKVNIKVIPGIELSTLYKGENIHILGYFKNSNYKNSNLQNFLKNMECYRIYRAKKIIENLYEFFHIKLDADEIIKKSNGIIARPHIAKAIIDAGYDYTWEYIFNNLISDKSPAYVPNKKLSLEEGIKLLKYSNALVVLAHPVLIHNCSIEELLNFEFDGIEAIYYSNTPKETFRFKNLAKKYNKIITAGSDFHGITKSDGLHALNIGDVYLTKEYIKIFLEKLNQT</sequence>
<dbReference type="GO" id="GO:0004534">
    <property type="term" value="F:5'-3' RNA exonuclease activity"/>
    <property type="evidence" value="ECO:0007669"/>
    <property type="project" value="TreeGrafter"/>
</dbReference>
<dbReference type="Proteomes" id="UP000175744">
    <property type="component" value="Unassembled WGS sequence"/>
</dbReference>
<dbReference type="PANTHER" id="PTHR42924">
    <property type="entry name" value="EXONUCLEASE"/>
    <property type="match status" value="1"/>
</dbReference>
<dbReference type="GO" id="GO:0003887">
    <property type="term" value="F:DNA-directed DNA polymerase activity"/>
    <property type="evidence" value="ECO:0007669"/>
    <property type="project" value="UniProtKB-EC"/>
</dbReference>
<dbReference type="SUPFAM" id="SSF89550">
    <property type="entry name" value="PHP domain-like"/>
    <property type="match status" value="1"/>
</dbReference>